<evidence type="ECO:0000259" key="2">
    <source>
        <dbReference type="PROSITE" id="PS50110"/>
    </source>
</evidence>
<keyword evidence="4" id="KW-0238">DNA-binding</keyword>
<keyword evidence="1" id="KW-0597">Phosphoprotein</keyword>
<dbReference type="SMART" id="SM00850">
    <property type="entry name" value="LytTR"/>
    <property type="match status" value="1"/>
</dbReference>
<dbReference type="Proteomes" id="UP001500340">
    <property type="component" value="Unassembled WGS sequence"/>
</dbReference>
<dbReference type="InterPro" id="IPR007492">
    <property type="entry name" value="LytTR_DNA-bd_dom"/>
</dbReference>
<name>A0ABN0Y7Z6_9BACL</name>
<dbReference type="SUPFAM" id="SSF52172">
    <property type="entry name" value="CheY-like"/>
    <property type="match status" value="1"/>
</dbReference>
<evidence type="ECO:0000256" key="1">
    <source>
        <dbReference type="PROSITE-ProRule" id="PRU00169"/>
    </source>
</evidence>
<reference evidence="4 5" key="1">
    <citation type="journal article" date="2019" name="Int. J. Syst. Evol. Microbiol.">
        <title>The Global Catalogue of Microorganisms (GCM) 10K type strain sequencing project: providing services to taxonomists for standard genome sequencing and annotation.</title>
        <authorList>
            <consortium name="The Broad Institute Genomics Platform"/>
            <consortium name="The Broad Institute Genome Sequencing Center for Infectious Disease"/>
            <person name="Wu L."/>
            <person name="Ma J."/>
        </authorList>
    </citation>
    <scope>NUCLEOTIDE SEQUENCE [LARGE SCALE GENOMIC DNA]</scope>
    <source>
        <strain evidence="4 5">JCM 12774</strain>
    </source>
</reference>
<dbReference type="Pfam" id="PF04397">
    <property type="entry name" value="LytTR"/>
    <property type="match status" value="1"/>
</dbReference>
<gene>
    <name evidence="4" type="ORF">GCM10008933_16670</name>
</gene>
<dbReference type="PROSITE" id="PS50110">
    <property type="entry name" value="RESPONSE_REGULATORY"/>
    <property type="match status" value="1"/>
</dbReference>
<dbReference type="InterPro" id="IPR001789">
    <property type="entry name" value="Sig_transdc_resp-reg_receiver"/>
</dbReference>
<feature type="modified residue" description="4-aspartylphosphate" evidence="1">
    <location>
        <position position="59"/>
    </location>
</feature>
<dbReference type="SMART" id="SM00448">
    <property type="entry name" value="REC"/>
    <property type="match status" value="1"/>
</dbReference>
<comment type="caution">
    <text evidence="4">The sequence shown here is derived from an EMBL/GenBank/DDBJ whole genome shotgun (WGS) entry which is preliminary data.</text>
</comment>
<feature type="domain" description="HTH LytTR-type" evidence="3">
    <location>
        <begin position="134"/>
        <end position="234"/>
    </location>
</feature>
<organism evidence="4 5">
    <name type="scientific">Paenibacillus motobuensis</name>
    <dbReference type="NCBI Taxonomy" id="295324"/>
    <lineage>
        <taxon>Bacteria</taxon>
        <taxon>Bacillati</taxon>
        <taxon>Bacillota</taxon>
        <taxon>Bacilli</taxon>
        <taxon>Bacillales</taxon>
        <taxon>Paenibacillaceae</taxon>
        <taxon>Paenibacillus</taxon>
    </lineage>
</organism>
<sequence>MVIYFCDDNEETIEKYAQWITKASEKHGIEITLVTFTSGEALLFQLSDSPNEAAIIYMDILMGSINGIDAARQLRACGCAAEIIFLTTSEDYVYDAFDITPLQYLLKASTSVEKFEQVFLRATALAGKKADNMFLCVTGNAKQLIPINEISYFEIWKRVIMVHYNGAENAEFYGTLDQVEQQLQDKNFIRVHRSYLVSLSYISKFQPRKLVLKTGETVPIGVTYTKQVKQAFSDYISQSNIHIIV</sequence>
<proteinExistence type="predicted"/>
<dbReference type="PANTHER" id="PTHR37299">
    <property type="entry name" value="TRANSCRIPTIONAL REGULATOR-RELATED"/>
    <property type="match status" value="1"/>
</dbReference>
<evidence type="ECO:0000313" key="4">
    <source>
        <dbReference type="EMBL" id="GAA0386389.1"/>
    </source>
</evidence>
<accession>A0ABN0Y7Z6</accession>
<dbReference type="GO" id="GO:0003677">
    <property type="term" value="F:DNA binding"/>
    <property type="evidence" value="ECO:0007669"/>
    <property type="project" value="UniProtKB-KW"/>
</dbReference>
<keyword evidence="5" id="KW-1185">Reference proteome</keyword>
<dbReference type="PROSITE" id="PS50930">
    <property type="entry name" value="HTH_LYTTR"/>
    <property type="match status" value="1"/>
</dbReference>
<evidence type="ECO:0000313" key="5">
    <source>
        <dbReference type="Proteomes" id="UP001500340"/>
    </source>
</evidence>
<dbReference type="InterPro" id="IPR011006">
    <property type="entry name" value="CheY-like_superfamily"/>
</dbReference>
<dbReference type="Pfam" id="PF00072">
    <property type="entry name" value="Response_reg"/>
    <property type="match status" value="1"/>
</dbReference>
<dbReference type="PANTHER" id="PTHR37299:SF1">
    <property type="entry name" value="STAGE 0 SPORULATION PROTEIN A HOMOLOG"/>
    <property type="match status" value="1"/>
</dbReference>
<protein>
    <submittedName>
        <fullName evidence="4">LytTR family DNA-binding domain-containing protein</fullName>
    </submittedName>
</protein>
<dbReference type="RefSeq" id="WP_343859900.1">
    <property type="nucleotide sequence ID" value="NZ_BAAACX010000008.1"/>
</dbReference>
<dbReference type="Gene3D" id="3.40.50.2300">
    <property type="match status" value="1"/>
</dbReference>
<evidence type="ECO:0000259" key="3">
    <source>
        <dbReference type="PROSITE" id="PS50930"/>
    </source>
</evidence>
<dbReference type="EMBL" id="BAAACX010000008">
    <property type="protein sequence ID" value="GAA0386389.1"/>
    <property type="molecule type" value="Genomic_DNA"/>
</dbReference>
<dbReference type="InterPro" id="IPR046947">
    <property type="entry name" value="LytR-like"/>
</dbReference>
<dbReference type="Gene3D" id="2.40.50.1020">
    <property type="entry name" value="LytTr DNA-binding domain"/>
    <property type="match status" value="1"/>
</dbReference>
<feature type="domain" description="Response regulatory" evidence="2">
    <location>
        <begin position="2"/>
        <end position="122"/>
    </location>
</feature>